<evidence type="ECO:0000313" key="11">
    <source>
        <dbReference type="Proteomes" id="UP000295252"/>
    </source>
</evidence>
<sequence>MAREVLKDQDVTFANRDVPVVVTAMEYGGRDIVFTPYGAEWRMLRKVCVRDMLGHANLDAVYSYRRQEIHNTIKYLYSRKDSPVNVGEVMFLNVLNVITNMLWGGTIQGKERTNIGAEFRQVVAEVTKLLGKPNVSDFFPWLAWLDLQGAKKQMKVVTSKLENIFDKIIDQRTRIDGQKGIGSSNGNTESKDFLQVLLRLKDAGDAKTPLTMDHVKALLMDMVVGGTETASSTVEFAMAEMMNKPEIMKKVQTELENVVGKNAIVEEFHIQKLPYLYAVMKEALRLHPVLPLMVNHSPSVSSVVANYRIPKGAHVFVNVWAIHRDPSIWQSPLEFLPERFLNGKGDYSGNDFNYLPFGSGRRICAGMAMAEKMVLFSLASLLHSFNWTLPAGEKLEISEKFGIVLKKKTPLIAIPTPRLTDPACYDTFLYNTSLLDILNMIMHTILAKCAWWLENSNKRDMLVQAALTVSIATIFLFWCMVAFIKSRRGKVLLPPGPRGLPVVGYLPFLGTNLHTEFAELAHQYGPIFKLQLGNKLCVVLSSPPLIREITRDQDVVFANRDPPIAAVAATYGGLDIAWSPYGAYWRNMRKMFVREMLSGRNLDACYDLRKSEVRKAVEYVSTKVGTVVDIGELIFLTEVKVIMSMLWGGTLDAEKQSKVGPEFRGAVEQIVGTIAKPNISDFFPILARFDIQGIEKQVKALLKKVDEIVDAVIDERIKMVPNNVEDPIRNEAEKDFIQILLELVKLENEGEKITLTQVKAIVMDIMVGGTDTTATMAEWVMTEVLHDREIMEKVQKELEDVIGINNTVEEIHLPKLRYLDAVVKETFRLHPALPLLVPKRPSQSCTVGGFTIPKDARVFVNAWQIHRDPELWDNPLEFKPERILATPSKWDYSGNNFQYIPFGSGRRICAGIPLAEKMLMYILASLLHSYDWKSTKSKEADLSEKFGIVMRKSTPLLAIPTKKLDKSGVPA</sequence>
<dbReference type="Gene3D" id="1.10.630.10">
    <property type="entry name" value="Cytochrome P450"/>
    <property type="match status" value="2"/>
</dbReference>
<evidence type="ECO:0000313" key="10">
    <source>
        <dbReference type="EMBL" id="CDP09894.1"/>
    </source>
</evidence>
<dbReference type="OrthoDB" id="2789670at2759"/>
<dbReference type="PROSITE" id="PS00086">
    <property type="entry name" value="CYTOCHROME_P450"/>
    <property type="match status" value="2"/>
</dbReference>
<keyword evidence="8" id="KW-0175">Coiled coil</keyword>
<dbReference type="STRING" id="49390.A0A068UNR1"/>
<comment type="cofactor">
    <cofactor evidence="7">
        <name>heme</name>
        <dbReference type="ChEBI" id="CHEBI:30413"/>
    </cofactor>
</comment>
<name>A0A068UNR1_COFCA</name>
<dbReference type="PANTHER" id="PTHR47951">
    <property type="entry name" value="OS08G0547900 PROTEIN"/>
    <property type="match status" value="1"/>
</dbReference>
<dbReference type="Gramene" id="CDP09894">
    <property type="protein sequence ID" value="CDP09894"/>
    <property type="gene ID" value="GSCOC_T00030376001"/>
</dbReference>
<keyword evidence="4" id="KW-0560">Oxidoreductase</keyword>
<evidence type="ECO:0000256" key="8">
    <source>
        <dbReference type="SAM" id="Coils"/>
    </source>
</evidence>
<dbReference type="GO" id="GO:0020037">
    <property type="term" value="F:heme binding"/>
    <property type="evidence" value="ECO:0007669"/>
    <property type="project" value="InterPro"/>
</dbReference>
<dbReference type="AlphaFoldDB" id="A0A068UNR1"/>
<keyword evidence="9" id="KW-0812">Transmembrane</keyword>
<evidence type="ECO:0000256" key="5">
    <source>
        <dbReference type="ARBA" id="ARBA00023004"/>
    </source>
</evidence>
<dbReference type="EMBL" id="HG739125">
    <property type="protein sequence ID" value="CDP09894.1"/>
    <property type="molecule type" value="Genomic_DNA"/>
</dbReference>
<dbReference type="InParanoid" id="A0A068UNR1"/>
<organism evidence="10 11">
    <name type="scientific">Coffea canephora</name>
    <name type="common">Robusta coffee</name>
    <dbReference type="NCBI Taxonomy" id="49390"/>
    <lineage>
        <taxon>Eukaryota</taxon>
        <taxon>Viridiplantae</taxon>
        <taxon>Streptophyta</taxon>
        <taxon>Embryophyta</taxon>
        <taxon>Tracheophyta</taxon>
        <taxon>Spermatophyta</taxon>
        <taxon>Magnoliopsida</taxon>
        <taxon>eudicotyledons</taxon>
        <taxon>Gunneridae</taxon>
        <taxon>Pentapetalae</taxon>
        <taxon>asterids</taxon>
        <taxon>lamiids</taxon>
        <taxon>Gentianales</taxon>
        <taxon>Rubiaceae</taxon>
        <taxon>Ixoroideae</taxon>
        <taxon>Gardenieae complex</taxon>
        <taxon>Bertiereae - Coffeeae clade</taxon>
        <taxon>Coffeeae</taxon>
        <taxon>Coffea</taxon>
    </lineage>
</organism>
<feature type="transmembrane region" description="Helical" evidence="9">
    <location>
        <begin position="465"/>
        <end position="484"/>
    </location>
</feature>
<accession>A0A068UNR1</accession>
<dbReference type="SUPFAM" id="SSF48264">
    <property type="entry name" value="Cytochrome P450"/>
    <property type="match status" value="2"/>
</dbReference>
<feature type="coiled-coil region" evidence="8">
    <location>
        <begin position="691"/>
        <end position="749"/>
    </location>
</feature>
<dbReference type="PRINTS" id="PR00385">
    <property type="entry name" value="P450"/>
</dbReference>
<keyword evidence="9" id="KW-0472">Membrane</keyword>
<keyword evidence="5 7" id="KW-0408">Iron</keyword>
<evidence type="ECO:0000256" key="2">
    <source>
        <dbReference type="ARBA" id="ARBA00022617"/>
    </source>
</evidence>
<keyword evidence="3 7" id="KW-0479">Metal-binding</keyword>
<dbReference type="InterPro" id="IPR001128">
    <property type="entry name" value="Cyt_P450"/>
</dbReference>
<dbReference type="CDD" id="cd11073">
    <property type="entry name" value="CYP76-like"/>
    <property type="match status" value="2"/>
</dbReference>
<reference evidence="11" key="1">
    <citation type="journal article" date="2014" name="Science">
        <title>The coffee genome provides insight into the convergent evolution of caffeine biosynthesis.</title>
        <authorList>
            <person name="Denoeud F."/>
            <person name="Carretero-Paulet L."/>
            <person name="Dereeper A."/>
            <person name="Droc G."/>
            <person name="Guyot R."/>
            <person name="Pietrella M."/>
            <person name="Zheng C."/>
            <person name="Alberti A."/>
            <person name="Anthony F."/>
            <person name="Aprea G."/>
            <person name="Aury J.M."/>
            <person name="Bento P."/>
            <person name="Bernard M."/>
            <person name="Bocs S."/>
            <person name="Campa C."/>
            <person name="Cenci A."/>
            <person name="Combes M.C."/>
            <person name="Crouzillat D."/>
            <person name="Da Silva C."/>
            <person name="Daddiego L."/>
            <person name="De Bellis F."/>
            <person name="Dussert S."/>
            <person name="Garsmeur O."/>
            <person name="Gayraud T."/>
            <person name="Guignon V."/>
            <person name="Jahn K."/>
            <person name="Jamilloux V."/>
            <person name="Joet T."/>
            <person name="Labadie K."/>
            <person name="Lan T."/>
            <person name="Leclercq J."/>
            <person name="Lepelley M."/>
            <person name="Leroy T."/>
            <person name="Li L.T."/>
            <person name="Librado P."/>
            <person name="Lopez L."/>
            <person name="Munoz A."/>
            <person name="Noel B."/>
            <person name="Pallavicini A."/>
            <person name="Perrotta G."/>
            <person name="Poncet V."/>
            <person name="Pot D."/>
            <person name="Priyono X."/>
            <person name="Rigoreau M."/>
            <person name="Rouard M."/>
            <person name="Rozas J."/>
            <person name="Tranchant-Dubreuil C."/>
            <person name="VanBuren R."/>
            <person name="Zhang Q."/>
            <person name="Andrade A.C."/>
            <person name="Argout X."/>
            <person name="Bertrand B."/>
            <person name="de Kochko A."/>
            <person name="Graziosi G."/>
            <person name="Henry R.J."/>
            <person name="Jayarama X."/>
            <person name="Ming R."/>
            <person name="Nagai C."/>
            <person name="Rounsley S."/>
            <person name="Sankoff D."/>
            <person name="Giuliano G."/>
            <person name="Albert V.A."/>
            <person name="Wincker P."/>
            <person name="Lashermes P."/>
        </authorList>
    </citation>
    <scope>NUCLEOTIDE SEQUENCE [LARGE SCALE GENOMIC DNA]</scope>
    <source>
        <strain evidence="11">cv. DH200-94</strain>
    </source>
</reference>
<dbReference type="PANTHER" id="PTHR47951:SF7">
    <property type="entry name" value="FLAVONOID 3',5'-HYDROXYLASE-LIKE ISOFORM X1"/>
    <property type="match status" value="1"/>
</dbReference>
<dbReference type="GO" id="GO:0016705">
    <property type="term" value="F:oxidoreductase activity, acting on paired donors, with incorporation or reduction of molecular oxygen"/>
    <property type="evidence" value="ECO:0007669"/>
    <property type="project" value="InterPro"/>
</dbReference>
<evidence type="ECO:0000256" key="7">
    <source>
        <dbReference type="PIRSR" id="PIRSR602401-1"/>
    </source>
</evidence>
<dbReference type="PhylomeDB" id="A0A068UNR1"/>
<dbReference type="InterPro" id="IPR036396">
    <property type="entry name" value="Cyt_P450_sf"/>
</dbReference>
<evidence type="ECO:0000256" key="4">
    <source>
        <dbReference type="ARBA" id="ARBA00023002"/>
    </source>
</evidence>
<evidence type="ECO:0000256" key="1">
    <source>
        <dbReference type="ARBA" id="ARBA00010617"/>
    </source>
</evidence>
<keyword evidence="9" id="KW-1133">Transmembrane helix</keyword>
<feature type="binding site" description="axial binding residue" evidence="7">
    <location>
        <position position="364"/>
    </location>
    <ligand>
        <name>heme</name>
        <dbReference type="ChEBI" id="CHEBI:30413"/>
    </ligand>
    <ligandPart>
        <name>Fe</name>
        <dbReference type="ChEBI" id="CHEBI:18248"/>
    </ligandPart>
</feature>
<dbReference type="Proteomes" id="UP000295252">
    <property type="component" value="Chromosome X"/>
</dbReference>
<keyword evidence="2 7" id="KW-0349">Heme</keyword>
<keyword evidence="11" id="KW-1185">Reference proteome</keyword>
<evidence type="ECO:0000256" key="9">
    <source>
        <dbReference type="SAM" id="Phobius"/>
    </source>
</evidence>
<dbReference type="InterPro" id="IPR017972">
    <property type="entry name" value="Cyt_P450_CS"/>
</dbReference>
<gene>
    <name evidence="10" type="ORF">GSCOC_T00030376001</name>
</gene>
<dbReference type="GO" id="GO:0004497">
    <property type="term" value="F:monooxygenase activity"/>
    <property type="evidence" value="ECO:0007669"/>
    <property type="project" value="UniProtKB-KW"/>
</dbReference>
<dbReference type="OMA" id="EHIHEEL"/>
<evidence type="ECO:0008006" key="12">
    <source>
        <dbReference type="Google" id="ProtNLM"/>
    </source>
</evidence>
<protein>
    <recommendedName>
        <fullName evidence="12">Cytochrome P450</fullName>
    </recommendedName>
</protein>
<keyword evidence="6" id="KW-0503">Monooxygenase</keyword>
<evidence type="ECO:0000256" key="3">
    <source>
        <dbReference type="ARBA" id="ARBA00022723"/>
    </source>
</evidence>
<dbReference type="FunFam" id="1.10.630.10:FF:000007">
    <property type="entry name" value="Cytochrome P450 76C4"/>
    <property type="match status" value="2"/>
</dbReference>
<comment type="similarity">
    <text evidence="1">Belongs to the cytochrome P450 family.</text>
</comment>
<dbReference type="PRINTS" id="PR00463">
    <property type="entry name" value="EP450I"/>
</dbReference>
<dbReference type="Pfam" id="PF00067">
    <property type="entry name" value="p450"/>
    <property type="match status" value="2"/>
</dbReference>
<dbReference type="FunCoup" id="A0A068UNR1">
    <property type="interactions" value="405"/>
</dbReference>
<proteinExistence type="inferred from homology"/>
<evidence type="ECO:0000256" key="6">
    <source>
        <dbReference type="ARBA" id="ARBA00023033"/>
    </source>
</evidence>
<dbReference type="InterPro" id="IPR002401">
    <property type="entry name" value="Cyt_P450_E_grp-I"/>
</dbReference>
<dbReference type="GO" id="GO:0005506">
    <property type="term" value="F:iron ion binding"/>
    <property type="evidence" value="ECO:0007669"/>
    <property type="project" value="InterPro"/>
</dbReference>